<comment type="caution">
    <text evidence="2">The sequence shown here is derived from an EMBL/GenBank/DDBJ whole genome shotgun (WGS) entry which is preliminary data.</text>
</comment>
<name>A0A836A3A6_SHEEP</name>
<gene>
    <name evidence="2" type="ORF">JEQ12_004144</name>
</gene>
<accession>A0A836A3A6</accession>
<dbReference type="Proteomes" id="UP000664991">
    <property type="component" value="Unassembled WGS sequence"/>
</dbReference>
<dbReference type="EMBL" id="JAEMGP010000013">
    <property type="protein sequence ID" value="KAG5201381.1"/>
    <property type="molecule type" value="Genomic_DNA"/>
</dbReference>
<organism evidence="2 3">
    <name type="scientific">Ovis aries</name>
    <name type="common">Sheep</name>
    <dbReference type="NCBI Taxonomy" id="9940"/>
    <lineage>
        <taxon>Eukaryota</taxon>
        <taxon>Metazoa</taxon>
        <taxon>Chordata</taxon>
        <taxon>Craniata</taxon>
        <taxon>Vertebrata</taxon>
        <taxon>Euteleostomi</taxon>
        <taxon>Mammalia</taxon>
        <taxon>Eutheria</taxon>
        <taxon>Laurasiatheria</taxon>
        <taxon>Artiodactyla</taxon>
        <taxon>Ruminantia</taxon>
        <taxon>Pecora</taxon>
        <taxon>Bovidae</taxon>
        <taxon>Caprinae</taxon>
        <taxon>Ovis</taxon>
    </lineage>
</organism>
<reference evidence="2 3" key="1">
    <citation type="submission" date="2020-12" db="EMBL/GenBank/DDBJ databases">
        <title>De novo assembly of Tibetan sheep genome.</title>
        <authorList>
            <person name="Li X."/>
        </authorList>
    </citation>
    <scope>NUCLEOTIDE SEQUENCE [LARGE SCALE GENOMIC DNA]</scope>
    <source>
        <tissue evidence="2">Heart</tissue>
    </source>
</reference>
<evidence type="ECO:0000313" key="3">
    <source>
        <dbReference type="Proteomes" id="UP000664991"/>
    </source>
</evidence>
<proteinExistence type="predicted"/>
<protein>
    <submittedName>
        <fullName evidence="2">Uncharacterized protein</fullName>
    </submittedName>
</protein>
<sequence length="142" mass="15476">MQLEGKVQEEINCKFHTSSEIGGIFLQFEGWGMSLPMDQKYQVPTLRHGSHYRLRHTQPVQLLPLLRLPKGLTLRVLDGPSSVTHGGSSTSAASALWHKAQDGPTIPSGNLDLSKFSAPSASGQCSYLFSNPESSKQDLGLQ</sequence>
<dbReference type="AlphaFoldDB" id="A0A836A3A6"/>
<evidence type="ECO:0000313" key="2">
    <source>
        <dbReference type="EMBL" id="KAG5201381.1"/>
    </source>
</evidence>
<evidence type="ECO:0000256" key="1">
    <source>
        <dbReference type="SAM" id="MobiDB-lite"/>
    </source>
</evidence>
<feature type="region of interest" description="Disordered" evidence="1">
    <location>
        <begin position="79"/>
        <end position="101"/>
    </location>
</feature>
<feature type="compositionally biased region" description="Low complexity" evidence="1">
    <location>
        <begin position="79"/>
        <end position="95"/>
    </location>
</feature>